<evidence type="ECO:0000256" key="2">
    <source>
        <dbReference type="ARBA" id="ARBA00022737"/>
    </source>
</evidence>
<dbReference type="Proteomes" id="UP001157418">
    <property type="component" value="Unassembled WGS sequence"/>
</dbReference>
<dbReference type="SUPFAM" id="SSF52058">
    <property type="entry name" value="L domain-like"/>
    <property type="match status" value="1"/>
</dbReference>
<keyword evidence="1" id="KW-0433">Leucine-rich repeat</keyword>
<keyword evidence="4" id="KW-1185">Reference proteome</keyword>
<dbReference type="PANTHER" id="PTHR47186:SF42">
    <property type="entry name" value="DISEASE RESISTANCE RPP13-LIKE PROTEIN 1"/>
    <property type="match status" value="1"/>
</dbReference>
<dbReference type="Pfam" id="PF12799">
    <property type="entry name" value="LRR_4"/>
    <property type="match status" value="1"/>
</dbReference>
<dbReference type="AlphaFoldDB" id="A0AAU9MTW6"/>
<organism evidence="3 4">
    <name type="scientific">Lactuca virosa</name>
    <dbReference type="NCBI Taxonomy" id="75947"/>
    <lineage>
        <taxon>Eukaryota</taxon>
        <taxon>Viridiplantae</taxon>
        <taxon>Streptophyta</taxon>
        <taxon>Embryophyta</taxon>
        <taxon>Tracheophyta</taxon>
        <taxon>Spermatophyta</taxon>
        <taxon>Magnoliopsida</taxon>
        <taxon>eudicotyledons</taxon>
        <taxon>Gunneridae</taxon>
        <taxon>Pentapetalae</taxon>
        <taxon>asterids</taxon>
        <taxon>campanulids</taxon>
        <taxon>Asterales</taxon>
        <taxon>Asteraceae</taxon>
        <taxon>Cichorioideae</taxon>
        <taxon>Cichorieae</taxon>
        <taxon>Lactucinae</taxon>
        <taxon>Lactuca</taxon>
    </lineage>
</organism>
<evidence type="ECO:0000313" key="3">
    <source>
        <dbReference type="EMBL" id="CAH1429952.1"/>
    </source>
</evidence>
<dbReference type="InterPro" id="IPR025875">
    <property type="entry name" value="Leu-rich_rpt_4"/>
</dbReference>
<evidence type="ECO:0000256" key="1">
    <source>
        <dbReference type="ARBA" id="ARBA00022614"/>
    </source>
</evidence>
<keyword evidence="2" id="KW-0677">Repeat</keyword>
<dbReference type="PANTHER" id="PTHR47186">
    <property type="entry name" value="LEUCINE-RICH REPEAT-CONTAINING PROTEIN 57"/>
    <property type="match status" value="1"/>
</dbReference>
<sequence length="105" mass="11718">MLKHLKILLLTGGKVLKKLPEDLGLLESLEKLNLAYCKIRDVPSSICKLKHLKKLDLHNCDQLERLPEKLGDIKCLEQLDVEGAGISHLPQSISLLNGLKIVGFK</sequence>
<proteinExistence type="predicted"/>
<dbReference type="InterPro" id="IPR032675">
    <property type="entry name" value="LRR_dom_sf"/>
</dbReference>
<dbReference type="EMBL" id="CAKMRJ010003259">
    <property type="protein sequence ID" value="CAH1429952.1"/>
    <property type="molecule type" value="Genomic_DNA"/>
</dbReference>
<evidence type="ECO:0000313" key="4">
    <source>
        <dbReference type="Proteomes" id="UP001157418"/>
    </source>
</evidence>
<name>A0AAU9MTW6_9ASTR</name>
<comment type="caution">
    <text evidence="3">The sequence shown here is derived from an EMBL/GenBank/DDBJ whole genome shotgun (WGS) entry which is preliminary data.</text>
</comment>
<accession>A0AAU9MTW6</accession>
<protein>
    <submittedName>
        <fullName evidence="3">Uncharacterized protein</fullName>
    </submittedName>
</protein>
<reference evidence="3 4" key="1">
    <citation type="submission" date="2022-01" db="EMBL/GenBank/DDBJ databases">
        <authorList>
            <person name="Xiong W."/>
            <person name="Schranz E."/>
        </authorList>
    </citation>
    <scope>NUCLEOTIDE SEQUENCE [LARGE SCALE GENOMIC DNA]</scope>
</reference>
<dbReference type="Gene3D" id="3.80.10.10">
    <property type="entry name" value="Ribonuclease Inhibitor"/>
    <property type="match status" value="1"/>
</dbReference>
<gene>
    <name evidence="3" type="ORF">LVIROSA_LOCUS16770</name>
</gene>